<protein>
    <recommendedName>
        <fullName evidence="4">Pyridine nucleotide-disulphide oxidoreductase N-terminal domain-containing protein</fullName>
    </recommendedName>
</protein>
<evidence type="ECO:0000256" key="1">
    <source>
        <dbReference type="ARBA" id="ARBA00022630"/>
    </source>
</evidence>
<dbReference type="Proteomes" id="UP001163046">
    <property type="component" value="Unassembled WGS sequence"/>
</dbReference>
<dbReference type="PANTHER" id="PTHR43735">
    <property type="entry name" value="APOPTOSIS-INDUCING FACTOR 1"/>
    <property type="match status" value="1"/>
</dbReference>
<feature type="domain" description="Pyridine nucleotide-disulphide oxidoreductase N-terminal" evidence="4">
    <location>
        <begin position="102"/>
        <end position="147"/>
    </location>
</feature>
<proteinExistence type="predicted"/>
<reference evidence="5" key="1">
    <citation type="submission" date="2023-01" db="EMBL/GenBank/DDBJ databases">
        <title>Genome assembly of the deep-sea coral Lophelia pertusa.</title>
        <authorList>
            <person name="Herrera S."/>
            <person name="Cordes E."/>
        </authorList>
    </citation>
    <scope>NUCLEOTIDE SEQUENCE</scope>
    <source>
        <strain evidence="5">USNM1676648</strain>
        <tissue evidence="5">Polyp</tissue>
    </source>
</reference>
<dbReference type="AlphaFoldDB" id="A0A9W9YL72"/>
<dbReference type="SUPFAM" id="SSF51905">
    <property type="entry name" value="FAD/NAD(P)-binding domain"/>
    <property type="match status" value="1"/>
</dbReference>
<sequence length="171" mass="19000">MAECSSPLHLDSYCKVILIDPKDAFHHNMARTTMYCGTNVYQKDPLIPYEGSLKHGSFVKDRVVSWQYLQKDCGSVLMVKKSAMTILCFACGSSIPFPVTELVVIGGGAVGLELVGELATDYPSKKVTLMHNKEQILDDRMSQKFVKKDTGWTEGSKGRGLSLESVWTWTT</sequence>
<dbReference type="GO" id="GO:0005737">
    <property type="term" value="C:cytoplasm"/>
    <property type="evidence" value="ECO:0007669"/>
    <property type="project" value="TreeGrafter"/>
</dbReference>
<evidence type="ECO:0000313" key="5">
    <source>
        <dbReference type="EMBL" id="KAJ7351013.1"/>
    </source>
</evidence>
<keyword evidence="1" id="KW-0285">Flavoprotein</keyword>
<keyword evidence="2" id="KW-0274">FAD</keyword>
<accession>A0A9W9YL72</accession>
<keyword evidence="6" id="KW-1185">Reference proteome</keyword>
<dbReference type="EMBL" id="MU827369">
    <property type="protein sequence ID" value="KAJ7351013.1"/>
    <property type="molecule type" value="Genomic_DNA"/>
</dbReference>
<dbReference type="Pfam" id="PF00070">
    <property type="entry name" value="Pyr_redox"/>
    <property type="match status" value="1"/>
</dbReference>
<evidence type="ECO:0000259" key="4">
    <source>
        <dbReference type="Pfam" id="PF00070"/>
    </source>
</evidence>
<dbReference type="PANTHER" id="PTHR43735:SF3">
    <property type="entry name" value="FERROPTOSIS SUPPRESSOR PROTEIN 1"/>
    <property type="match status" value="1"/>
</dbReference>
<dbReference type="GO" id="GO:0050660">
    <property type="term" value="F:flavin adenine dinucleotide binding"/>
    <property type="evidence" value="ECO:0007669"/>
    <property type="project" value="TreeGrafter"/>
</dbReference>
<name>A0A9W9YL72_9CNID</name>
<comment type="caution">
    <text evidence="5">The sequence shown here is derived from an EMBL/GenBank/DDBJ whole genome shotgun (WGS) entry which is preliminary data.</text>
</comment>
<evidence type="ECO:0000256" key="2">
    <source>
        <dbReference type="ARBA" id="ARBA00022827"/>
    </source>
</evidence>
<dbReference type="InterPro" id="IPR036188">
    <property type="entry name" value="FAD/NAD-bd_sf"/>
</dbReference>
<evidence type="ECO:0000256" key="3">
    <source>
        <dbReference type="ARBA" id="ARBA00023002"/>
    </source>
</evidence>
<dbReference type="OrthoDB" id="3244603at2759"/>
<keyword evidence="3" id="KW-0560">Oxidoreductase</keyword>
<dbReference type="InterPro" id="IPR039648">
    <property type="entry name" value="DHPH_N"/>
</dbReference>
<dbReference type="Gene3D" id="3.50.50.60">
    <property type="entry name" value="FAD/NAD(P)-binding domain"/>
    <property type="match status" value="1"/>
</dbReference>
<gene>
    <name evidence="5" type="ORF">OS493_037193</name>
</gene>
<evidence type="ECO:0000313" key="6">
    <source>
        <dbReference type="Proteomes" id="UP001163046"/>
    </source>
</evidence>
<dbReference type="GO" id="GO:0004174">
    <property type="term" value="F:electron-transferring-flavoprotein dehydrogenase activity"/>
    <property type="evidence" value="ECO:0007669"/>
    <property type="project" value="TreeGrafter"/>
</dbReference>
<organism evidence="5 6">
    <name type="scientific">Desmophyllum pertusum</name>
    <dbReference type="NCBI Taxonomy" id="174260"/>
    <lineage>
        <taxon>Eukaryota</taxon>
        <taxon>Metazoa</taxon>
        <taxon>Cnidaria</taxon>
        <taxon>Anthozoa</taxon>
        <taxon>Hexacorallia</taxon>
        <taxon>Scleractinia</taxon>
        <taxon>Caryophylliina</taxon>
        <taxon>Caryophylliidae</taxon>
        <taxon>Desmophyllum</taxon>
    </lineage>
</organism>